<proteinExistence type="inferred from homology"/>
<comment type="caution">
    <text evidence="8">The sequence shown here is derived from an EMBL/GenBank/DDBJ whole genome shotgun (WGS) entry which is preliminary data.</text>
</comment>
<dbReference type="AlphaFoldDB" id="A0A2G0CC93"/>
<organism evidence="8 9">
    <name type="scientific">Neolewinella marina</name>
    <dbReference type="NCBI Taxonomy" id="438751"/>
    <lineage>
        <taxon>Bacteria</taxon>
        <taxon>Pseudomonadati</taxon>
        <taxon>Bacteroidota</taxon>
        <taxon>Saprospiria</taxon>
        <taxon>Saprospirales</taxon>
        <taxon>Lewinellaceae</taxon>
        <taxon>Neolewinella</taxon>
    </lineage>
</organism>
<evidence type="ECO:0000256" key="5">
    <source>
        <dbReference type="ARBA" id="ARBA00023136"/>
    </source>
</evidence>
<evidence type="ECO:0000256" key="3">
    <source>
        <dbReference type="ARBA" id="ARBA00022692"/>
    </source>
</evidence>
<dbReference type="PANTHER" id="PTHR21716:SF64">
    <property type="entry name" value="AI-2 TRANSPORT PROTEIN TQSA"/>
    <property type="match status" value="1"/>
</dbReference>
<keyword evidence="4 7" id="KW-1133">Transmembrane helix</keyword>
<keyword evidence="3 7" id="KW-0812">Transmembrane</keyword>
<feature type="region of interest" description="Disordered" evidence="6">
    <location>
        <begin position="372"/>
        <end position="392"/>
    </location>
</feature>
<feature type="transmembrane region" description="Helical" evidence="7">
    <location>
        <begin position="224"/>
        <end position="242"/>
    </location>
</feature>
<evidence type="ECO:0000256" key="4">
    <source>
        <dbReference type="ARBA" id="ARBA00022989"/>
    </source>
</evidence>
<evidence type="ECO:0008006" key="10">
    <source>
        <dbReference type="Google" id="ProtNLM"/>
    </source>
</evidence>
<feature type="transmembrane region" description="Helical" evidence="7">
    <location>
        <begin position="156"/>
        <end position="182"/>
    </location>
</feature>
<dbReference type="GO" id="GO:0055085">
    <property type="term" value="P:transmembrane transport"/>
    <property type="evidence" value="ECO:0007669"/>
    <property type="project" value="TreeGrafter"/>
</dbReference>
<feature type="transmembrane region" description="Helical" evidence="7">
    <location>
        <begin position="248"/>
        <end position="276"/>
    </location>
</feature>
<evidence type="ECO:0000256" key="2">
    <source>
        <dbReference type="ARBA" id="ARBA00009773"/>
    </source>
</evidence>
<evidence type="ECO:0000256" key="1">
    <source>
        <dbReference type="ARBA" id="ARBA00004141"/>
    </source>
</evidence>
<dbReference type="EMBL" id="PDLO01000007">
    <property type="protein sequence ID" value="PHK97594.1"/>
    <property type="molecule type" value="Genomic_DNA"/>
</dbReference>
<dbReference type="PANTHER" id="PTHR21716">
    <property type="entry name" value="TRANSMEMBRANE PROTEIN"/>
    <property type="match status" value="1"/>
</dbReference>
<protein>
    <recommendedName>
        <fullName evidence="10">AI-2E family transporter</fullName>
    </recommendedName>
</protein>
<comment type="subcellular location">
    <subcellularLocation>
        <location evidence="1">Membrane</location>
        <topology evidence="1">Multi-pass membrane protein</topology>
    </subcellularLocation>
</comment>
<evidence type="ECO:0000256" key="7">
    <source>
        <dbReference type="SAM" id="Phobius"/>
    </source>
</evidence>
<dbReference type="Proteomes" id="UP000226437">
    <property type="component" value="Unassembled WGS sequence"/>
</dbReference>
<keyword evidence="9" id="KW-1185">Reference proteome</keyword>
<comment type="similarity">
    <text evidence="2">Belongs to the autoinducer-2 exporter (AI-2E) (TC 2.A.86) family.</text>
</comment>
<sequence length="392" mass="42844">MRPRFNNTIGLLSSLPQQISPPTHMSAIRVAAWLLSIGLVLTLIVVGKSYLVPIFVALVLWYLVNALNNQFRHLPFVGTRLPNAVTLGMSLVFIGLALYAISDMIVNTVNGFILESGVYLPKIEAQIANAYERVGIDRPPPSVSDLEIGQEILGNFALVLAGVTSAAKGVALVLLYVLFFLVEQNSFPKKLRALGLDMRHSTRFTRVLAEINTAMRTYLGVKTLTSIATAVLSFVVFTVIGLDYGLFWAFLIFLFNFVPTIGSITATALPALLALVQFDTLSPFLIVVFGVTAIQILVGNIIEPRLMGSSLNISPLVVVLTLILWSMLWGIVGMLLSVPITVAIIIICAQFPETRPIAILLSRNGDISTRKITHRKKPVRKKELVPDPDEVA</sequence>
<gene>
    <name evidence="8" type="ORF">CGL56_14245</name>
</gene>
<feature type="transmembrane region" description="Helical" evidence="7">
    <location>
        <begin position="50"/>
        <end position="69"/>
    </location>
</feature>
<feature type="transmembrane region" description="Helical" evidence="7">
    <location>
        <begin position="322"/>
        <end position="349"/>
    </location>
</feature>
<feature type="transmembrane region" description="Helical" evidence="7">
    <location>
        <begin position="81"/>
        <end position="101"/>
    </location>
</feature>
<dbReference type="InterPro" id="IPR002549">
    <property type="entry name" value="AI-2E-like"/>
</dbReference>
<dbReference type="OrthoDB" id="9793390at2"/>
<evidence type="ECO:0000256" key="6">
    <source>
        <dbReference type="SAM" id="MobiDB-lite"/>
    </source>
</evidence>
<feature type="transmembrane region" description="Helical" evidence="7">
    <location>
        <begin position="27"/>
        <end position="44"/>
    </location>
</feature>
<dbReference type="Pfam" id="PF01594">
    <property type="entry name" value="AI-2E_transport"/>
    <property type="match status" value="1"/>
</dbReference>
<dbReference type="GO" id="GO:0016020">
    <property type="term" value="C:membrane"/>
    <property type="evidence" value="ECO:0007669"/>
    <property type="project" value="UniProtKB-SubCell"/>
</dbReference>
<feature type="transmembrane region" description="Helical" evidence="7">
    <location>
        <begin position="283"/>
        <end position="302"/>
    </location>
</feature>
<keyword evidence="5 7" id="KW-0472">Membrane</keyword>
<accession>A0A2G0CC93</accession>
<evidence type="ECO:0000313" key="8">
    <source>
        <dbReference type="EMBL" id="PHK97594.1"/>
    </source>
</evidence>
<evidence type="ECO:0000313" key="9">
    <source>
        <dbReference type="Proteomes" id="UP000226437"/>
    </source>
</evidence>
<name>A0A2G0CC93_9BACT</name>
<reference evidence="8 9" key="1">
    <citation type="submission" date="2017-10" db="EMBL/GenBank/DDBJ databases">
        <title>The draft genome sequence of Lewinella marina KCTC 32374.</title>
        <authorList>
            <person name="Wang K."/>
        </authorList>
    </citation>
    <scope>NUCLEOTIDE SEQUENCE [LARGE SCALE GENOMIC DNA]</scope>
    <source>
        <strain evidence="8 9">MKG-38</strain>
    </source>
</reference>